<gene>
    <name evidence="1" type="ORF">L1987_13731</name>
</gene>
<evidence type="ECO:0000313" key="2">
    <source>
        <dbReference type="Proteomes" id="UP001056120"/>
    </source>
</evidence>
<comment type="caution">
    <text evidence="1">The sequence shown here is derived from an EMBL/GenBank/DDBJ whole genome shotgun (WGS) entry which is preliminary data.</text>
</comment>
<keyword evidence="2" id="KW-1185">Reference proteome</keyword>
<dbReference type="EMBL" id="CM042021">
    <property type="protein sequence ID" value="KAI3819879.1"/>
    <property type="molecule type" value="Genomic_DNA"/>
</dbReference>
<organism evidence="1 2">
    <name type="scientific">Smallanthus sonchifolius</name>
    <dbReference type="NCBI Taxonomy" id="185202"/>
    <lineage>
        <taxon>Eukaryota</taxon>
        <taxon>Viridiplantae</taxon>
        <taxon>Streptophyta</taxon>
        <taxon>Embryophyta</taxon>
        <taxon>Tracheophyta</taxon>
        <taxon>Spermatophyta</taxon>
        <taxon>Magnoliopsida</taxon>
        <taxon>eudicotyledons</taxon>
        <taxon>Gunneridae</taxon>
        <taxon>Pentapetalae</taxon>
        <taxon>asterids</taxon>
        <taxon>campanulids</taxon>
        <taxon>Asterales</taxon>
        <taxon>Asteraceae</taxon>
        <taxon>Asteroideae</taxon>
        <taxon>Heliantheae alliance</taxon>
        <taxon>Millerieae</taxon>
        <taxon>Smallanthus</taxon>
    </lineage>
</organism>
<sequence length="258" mass="28231">MLVSFQGDHKDQESDEVAKNNINAGDSSSSIDGGLVSVMKQEEMTASATKKHALSERKRRKRINNHYDSLRRFFPQLLKTDKASVLSETVRHIKELKNMVADLAPSHCSNNISRQPFFVPGEKDEVTVSYCDGSDKTTVRAIICCDDRPDLNQGLTEAIRSVCGKVVKAEMTTVGGRTKVDVVVEWPQFGGGADVGLLRRALKAVVENQILFRSGFVGHGPTEPGCVGLGLGFVDCCRPDLFDQTENGFVDGLISRSL</sequence>
<evidence type="ECO:0000313" key="1">
    <source>
        <dbReference type="EMBL" id="KAI3819879.1"/>
    </source>
</evidence>
<protein>
    <submittedName>
        <fullName evidence="1">Uncharacterized protein</fullName>
    </submittedName>
</protein>
<name>A0ACB9JHD1_9ASTR</name>
<reference evidence="2" key="1">
    <citation type="journal article" date="2022" name="Mol. Ecol. Resour.">
        <title>The genomes of chicory, endive, great burdock and yacon provide insights into Asteraceae palaeo-polyploidization history and plant inulin production.</title>
        <authorList>
            <person name="Fan W."/>
            <person name="Wang S."/>
            <person name="Wang H."/>
            <person name="Wang A."/>
            <person name="Jiang F."/>
            <person name="Liu H."/>
            <person name="Zhao H."/>
            <person name="Xu D."/>
            <person name="Zhang Y."/>
        </authorList>
    </citation>
    <scope>NUCLEOTIDE SEQUENCE [LARGE SCALE GENOMIC DNA]</scope>
    <source>
        <strain evidence="2">cv. Yunnan</strain>
    </source>
</reference>
<accession>A0ACB9JHD1</accession>
<dbReference type="Proteomes" id="UP001056120">
    <property type="component" value="Linkage Group LG04"/>
</dbReference>
<proteinExistence type="predicted"/>
<reference evidence="1 2" key="2">
    <citation type="journal article" date="2022" name="Mol. Ecol. Resour.">
        <title>The genomes of chicory, endive, great burdock and yacon provide insights into Asteraceae paleo-polyploidization history and plant inulin production.</title>
        <authorList>
            <person name="Fan W."/>
            <person name="Wang S."/>
            <person name="Wang H."/>
            <person name="Wang A."/>
            <person name="Jiang F."/>
            <person name="Liu H."/>
            <person name="Zhao H."/>
            <person name="Xu D."/>
            <person name="Zhang Y."/>
        </authorList>
    </citation>
    <scope>NUCLEOTIDE SEQUENCE [LARGE SCALE GENOMIC DNA]</scope>
    <source>
        <strain evidence="2">cv. Yunnan</strain>
        <tissue evidence="1">Leaves</tissue>
    </source>
</reference>